<organism evidence="1 2">
    <name type="scientific">Christensenella hongkongensis</name>
    <dbReference type="NCBI Taxonomy" id="270498"/>
    <lineage>
        <taxon>Bacteria</taxon>
        <taxon>Bacillati</taxon>
        <taxon>Bacillota</taxon>
        <taxon>Clostridia</taxon>
        <taxon>Christensenellales</taxon>
        <taxon>Christensenellaceae</taxon>
        <taxon>Christensenella</taxon>
    </lineage>
</organism>
<accession>A0A0M2NEC8</accession>
<evidence type="ECO:0008006" key="3">
    <source>
        <dbReference type="Google" id="ProtNLM"/>
    </source>
</evidence>
<dbReference type="Proteomes" id="UP000034076">
    <property type="component" value="Unassembled WGS sequence"/>
</dbReference>
<dbReference type="InterPro" id="IPR027839">
    <property type="entry name" value="DUF4432"/>
</dbReference>
<dbReference type="EMBL" id="LAYJ01000134">
    <property type="protein sequence ID" value="KKI49326.1"/>
    <property type="molecule type" value="Genomic_DNA"/>
</dbReference>
<proteinExistence type="predicted"/>
<name>A0A0M2NEC8_9FIRM</name>
<dbReference type="GO" id="GO:0030246">
    <property type="term" value="F:carbohydrate binding"/>
    <property type="evidence" value="ECO:0007669"/>
    <property type="project" value="InterPro"/>
</dbReference>
<dbReference type="STRING" id="270498.CHK_3178"/>
<dbReference type="Gene3D" id="2.70.98.10">
    <property type="match status" value="1"/>
</dbReference>
<dbReference type="InterPro" id="IPR014718">
    <property type="entry name" value="GH-type_carb-bd"/>
</dbReference>
<dbReference type="AlphaFoldDB" id="A0A0M2NEC8"/>
<dbReference type="CDD" id="cd09023">
    <property type="entry name" value="Aldose_epim_Ec_c4013"/>
    <property type="match status" value="1"/>
</dbReference>
<evidence type="ECO:0000313" key="1">
    <source>
        <dbReference type="EMBL" id="KKI49326.1"/>
    </source>
</evidence>
<sequence length="332" mass="37447">MLSKKEMYRYAGDLSQLFYARQYRLVGGRADGMRAVDVNNGAGIEFTVYVDRAMDIGRFSIHGDNCAYLSKAGMAAPAYYDDKMGGWLKTFNGGLLTTCGLTQVGQPCVDDGEELGLHGDISAAPAEDFCCEVDMDAEIPEIILRGKMRTARIFGKSICMTREIRVKYGDNKVYLTDKVENLAATRQPYMVLYHMNMGYPLLDAGVKFETSGEYTGPYAEYPEENTKNRLIYPDVSDSGAEEVYYYKNKAERDGMGYAGIYNEKLKKGIRIWTKPEQLDRFANWKNPYAGDYVMGVEPSNCFVGGREKERETGLKYIEPYEVKTQELIIEAI</sequence>
<dbReference type="RefSeq" id="WP_046444938.1">
    <property type="nucleotide sequence ID" value="NZ_LAYJ01000134.1"/>
</dbReference>
<gene>
    <name evidence="1" type="ORF">CHK_3178</name>
</gene>
<dbReference type="OrthoDB" id="9791280at2"/>
<protein>
    <recommendedName>
        <fullName evidence="3">DUF4432 domain-containing protein</fullName>
    </recommendedName>
</protein>
<dbReference type="Pfam" id="PF14486">
    <property type="entry name" value="DUF4432"/>
    <property type="match status" value="1"/>
</dbReference>
<keyword evidence="2" id="KW-1185">Reference proteome</keyword>
<reference evidence="1 2" key="1">
    <citation type="submission" date="2015-04" db="EMBL/GenBank/DDBJ databases">
        <title>Draft genome sequence of bacteremic isolate Catabacter hongkongensis type strain HKU16T.</title>
        <authorList>
            <person name="Lau S.K."/>
            <person name="Teng J.L."/>
            <person name="Huang Y."/>
            <person name="Curreem S.O."/>
            <person name="Tsui S.K."/>
            <person name="Woo P.C."/>
        </authorList>
    </citation>
    <scope>NUCLEOTIDE SEQUENCE [LARGE SCALE GENOMIC DNA]</scope>
    <source>
        <strain evidence="1 2">HKU16</strain>
    </source>
</reference>
<comment type="caution">
    <text evidence="1">The sequence shown here is derived from an EMBL/GenBank/DDBJ whole genome shotgun (WGS) entry which is preliminary data.</text>
</comment>
<evidence type="ECO:0000313" key="2">
    <source>
        <dbReference type="Proteomes" id="UP000034076"/>
    </source>
</evidence>